<proteinExistence type="predicted"/>
<gene>
    <name evidence="1" type="ORF">JG687_00015336</name>
</gene>
<dbReference type="OrthoDB" id="100135at2759"/>
<dbReference type="AlphaFoldDB" id="A0A8T1TTM3"/>
<dbReference type="EMBL" id="JAENGZ010001352">
    <property type="protein sequence ID" value="KAG6948658.1"/>
    <property type="molecule type" value="Genomic_DNA"/>
</dbReference>
<accession>A0A8T1TTM3</accession>
<evidence type="ECO:0000313" key="2">
    <source>
        <dbReference type="Proteomes" id="UP000688947"/>
    </source>
</evidence>
<comment type="caution">
    <text evidence="1">The sequence shown here is derived from an EMBL/GenBank/DDBJ whole genome shotgun (WGS) entry which is preliminary data.</text>
</comment>
<evidence type="ECO:0000313" key="1">
    <source>
        <dbReference type="EMBL" id="KAG6948658.1"/>
    </source>
</evidence>
<dbReference type="Proteomes" id="UP000688947">
    <property type="component" value="Unassembled WGS sequence"/>
</dbReference>
<organism evidence="1 2">
    <name type="scientific">Phytophthora cactorum</name>
    <dbReference type="NCBI Taxonomy" id="29920"/>
    <lineage>
        <taxon>Eukaryota</taxon>
        <taxon>Sar</taxon>
        <taxon>Stramenopiles</taxon>
        <taxon>Oomycota</taxon>
        <taxon>Peronosporomycetes</taxon>
        <taxon>Peronosporales</taxon>
        <taxon>Peronosporaceae</taxon>
        <taxon>Phytophthora</taxon>
    </lineage>
</organism>
<reference evidence="1" key="1">
    <citation type="submission" date="2021-01" db="EMBL/GenBank/DDBJ databases">
        <title>Phytophthora aleatoria, a newly-described species from Pinus radiata is distinct from Phytophthora cactorum isolates based on comparative genomics.</title>
        <authorList>
            <person name="Mcdougal R."/>
            <person name="Panda P."/>
            <person name="Williams N."/>
            <person name="Studholme D.J."/>
        </authorList>
    </citation>
    <scope>NUCLEOTIDE SEQUENCE</scope>
    <source>
        <strain evidence="1">NZFS 3830</strain>
    </source>
</reference>
<protein>
    <submittedName>
        <fullName evidence="1">Uncharacterized protein</fullName>
    </submittedName>
</protein>
<sequence length="373" mass="43860">MPKLKTQTLVSLKQKLERDVLIGSDRDNLAPSTVAIYVRQLLKLFKSGLDEYSWSHDEFIDRIHYPRMFDDTKFQNEFKVQNSDMISLLRSVYKSKETLILTLNALCKMTKNRFKQIFDYYNRVRKELSKQNKSEKLDNELTPEEEAKYISYDELMAIPVKVKSDIIRQYGNLLISKGDFDVLHKSKRNDYLLFLFEYITRYLNVHYPLRLVWPTVRLEPVEGENYLQGNNLYLNDFKNVRLMGPQVIDIDSSTMQLIKQYLQFLTDPLGQTLAKLLWRVYNGRAGEYDYTSNKTGGFSQMLSRIFVKYNKKLMSMNMIRNIVESNLIQSPQYSTMTNRAKNDLHAKLLHSSYAANISYNKISNRSKDAPLDF</sequence>
<name>A0A8T1TTM3_9STRA</name>